<keyword evidence="1" id="KW-0812">Transmembrane</keyword>
<proteinExistence type="predicted"/>
<dbReference type="AlphaFoldDB" id="A0A6I6JQ66"/>
<evidence type="ECO:0000313" key="3">
    <source>
        <dbReference type="Proteomes" id="UP000428260"/>
    </source>
</evidence>
<sequence length="143" mass="16689">MIGTSDYISAIAIVISLISFFYTMYRHRQELGMKFEQRKQEIRQLIIETDVINQKIFHTVYKIQLKQQFNEKLKSYVEKLVAGIDENENDMKILKTAFSKIGRSSSKYASLELEKLLSKVQSNLGEVKKNYELMGNIQELISK</sequence>
<keyword evidence="1" id="KW-0472">Membrane</keyword>
<evidence type="ECO:0000313" key="2">
    <source>
        <dbReference type="EMBL" id="QGY45125.1"/>
    </source>
</evidence>
<keyword evidence="3" id="KW-1185">Reference proteome</keyword>
<gene>
    <name evidence="2" type="ORF">GM418_16045</name>
</gene>
<accession>A0A6I6JQ66</accession>
<evidence type="ECO:0000256" key="1">
    <source>
        <dbReference type="SAM" id="Phobius"/>
    </source>
</evidence>
<dbReference type="RefSeq" id="WP_158868099.1">
    <property type="nucleotide sequence ID" value="NZ_CP046401.1"/>
</dbReference>
<organism evidence="2 3">
    <name type="scientific">Maribellus comscasis</name>
    <dbReference type="NCBI Taxonomy" id="2681766"/>
    <lineage>
        <taxon>Bacteria</taxon>
        <taxon>Pseudomonadati</taxon>
        <taxon>Bacteroidota</taxon>
        <taxon>Bacteroidia</taxon>
        <taxon>Marinilabiliales</taxon>
        <taxon>Prolixibacteraceae</taxon>
        <taxon>Maribellus</taxon>
    </lineage>
</organism>
<name>A0A6I6JQ66_9BACT</name>
<dbReference type="EMBL" id="CP046401">
    <property type="protein sequence ID" value="QGY45125.1"/>
    <property type="molecule type" value="Genomic_DNA"/>
</dbReference>
<feature type="transmembrane region" description="Helical" evidence="1">
    <location>
        <begin position="6"/>
        <end position="25"/>
    </location>
</feature>
<protein>
    <submittedName>
        <fullName evidence="2">Uncharacterized protein</fullName>
    </submittedName>
</protein>
<dbReference type="Proteomes" id="UP000428260">
    <property type="component" value="Chromosome"/>
</dbReference>
<dbReference type="KEGG" id="mcos:GM418_16045"/>
<keyword evidence="1" id="KW-1133">Transmembrane helix</keyword>
<reference evidence="2 3" key="1">
    <citation type="submission" date="2019-11" db="EMBL/GenBank/DDBJ databases">
        <authorList>
            <person name="Zheng R.K."/>
            <person name="Sun C.M."/>
        </authorList>
    </citation>
    <scope>NUCLEOTIDE SEQUENCE [LARGE SCALE GENOMIC DNA]</scope>
    <source>
        <strain evidence="2 3">WC007</strain>
    </source>
</reference>